<accession>A0ABT1L4C6</accession>
<reference evidence="10 11" key="1">
    <citation type="journal article" date="2022" name="Nat. Microbiol.">
        <title>The microbiome of a bacterivorous marine choanoflagellate contains a resource-demanding obligate bacterial associate.</title>
        <authorList>
            <person name="Needham D.M."/>
            <person name="Poirier C."/>
            <person name="Bachy C."/>
            <person name="George E.E."/>
            <person name="Wilken S."/>
            <person name="Yung C.C.M."/>
            <person name="Limardo A.J."/>
            <person name="Morando M."/>
            <person name="Sudek L."/>
            <person name="Malmstrom R.R."/>
            <person name="Keeling P.J."/>
            <person name="Santoro A.E."/>
            <person name="Worden A.Z."/>
        </authorList>
    </citation>
    <scope>NUCLEOTIDE SEQUENCE [LARGE SCALE GENOMIC DNA]</scope>
    <source>
        <strain evidence="10 11">Comchoano-2</strain>
    </source>
</reference>
<comment type="subcellular location">
    <subcellularLocation>
        <location evidence="1">Cell membrane</location>
        <topology evidence="1">Multi-pass membrane protein</topology>
    </subcellularLocation>
</comment>
<dbReference type="Gene3D" id="1.20.1560.10">
    <property type="entry name" value="ABC transporter type 1, transmembrane domain"/>
    <property type="match status" value="1"/>
</dbReference>
<name>A0ABT1L4C6_9GAMM</name>
<dbReference type="PROSITE" id="PS50929">
    <property type="entry name" value="ABC_TM1F"/>
    <property type="match status" value="1"/>
</dbReference>
<comment type="caution">
    <text evidence="10">The sequence shown here is derived from an EMBL/GenBank/DDBJ whole genome shotgun (WGS) entry which is preliminary data.</text>
</comment>
<dbReference type="InterPro" id="IPR003593">
    <property type="entry name" value="AAA+_ATPase"/>
</dbReference>
<dbReference type="SUPFAM" id="SSF90123">
    <property type="entry name" value="ABC transporter transmembrane region"/>
    <property type="match status" value="1"/>
</dbReference>
<dbReference type="PANTHER" id="PTHR43394:SF1">
    <property type="entry name" value="ATP-BINDING CASSETTE SUB-FAMILY B MEMBER 10, MITOCHONDRIAL"/>
    <property type="match status" value="1"/>
</dbReference>
<keyword evidence="5 7" id="KW-1133">Transmembrane helix</keyword>
<evidence type="ECO:0000256" key="4">
    <source>
        <dbReference type="ARBA" id="ARBA00022840"/>
    </source>
</evidence>
<dbReference type="SUPFAM" id="SSF52540">
    <property type="entry name" value="P-loop containing nucleoside triphosphate hydrolases"/>
    <property type="match status" value="1"/>
</dbReference>
<organism evidence="10 11">
    <name type="scientific">Candidatus Synchoanobacter obligatus</name>
    <dbReference type="NCBI Taxonomy" id="2919597"/>
    <lineage>
        <taxon>Bacteria</taxon>
        <taxon>Pseudomonadati</taxon>
        <taxon>Pseudomonadota</taxon>
        <taxon>Gammaproteobacteria</taxon>
        <taxon>Candidatus Comchoanobacterales</taxon>
        <taxon>Candidatus Comchoanobacteraceae</taxon>
        <taxon>Candidatus Synchoanobacter</taxon>
    </lineage>
</organism>
<evidence type="ECO:0000313" key="11">
    <source>
        <dbReference type="Proteomes" id="UP001320768"/>
    </source>
</evidence>
<dbReference type="RefSeq" id="WP_258569121.1">
    <property type="nucleotide sequence ID" value="NZ_JAKUDN010000001.1"/>
</dbReference>
<keyword evidence="3" id="KW-0547">Nucleotide-binding</keyword>
<feature type="domain" description="ABC transporter" evidence="8">
    <location>
        <begin position="341"/>
        <end position="575"/>
    </location>
</feature>
<evidence type="ECO:0000256" key="1">
    <source>
        <dbReference type="ARBA" id="ARBA00004651"/>
    </source>
</evidence>
<keyword evidence="11" id="KW-1185">Reference proteome</keyword>
<evidence type="ECO:0000256" key="2">
    <source>
        <dbReference type="ARBA" id="ARBA00022692"/>
    </source>
</evidence>
<dbReference type="Gene3D" id="3.40.50.300">
    <property type="entry name" value="P-loop containing nucleotide triphosphate hydrolases"/>
    <property type="match status" value="1"/>
</dbReference>
<sequence length="587" mass="66874">MMHTLKNYIYQSIQPYWKLVIFLTICLLYGSMFMVLSPYLLKQIIDAASTHDGISSNLWPHMSTWVYLYLGNWAIAMVAFRGMDWAEFKIYPNIRKDIALSLLNYLLGQSHHYFQNNFSGNLSNRINDMHNGIVGILRKIDHAFFNIMMIIIAIPMFFFTHTSILILFTAWVTLFFLVTARFSRDILPLTTEFAEHKSQLNGQIVDTLSNTSTVRSFANEAFEQQRIGDVCQGVVQSEQTMRKKILMMRMWQDILSALALATMFYLLVQLFSQNLITIGDFTFVFNLFMNVFVIIWQLSGQYAEFSEEIGKCTQALEIIKETREIEDADDATVLNTQSVEIAFENVSFQYNADKTLFTEKNVHIESREKVGLVGYSGSGKSTFANLISRLFDTQSGHIKINGIPIKQLTQSSLRHHISVIPQDPGLFHRSIYDNISYGNPEASLEDVIHAAKLAHCHEFIQELPEDYQTMIGERGIKLSGGQRQRIAIARAFLEKAPILILDEATSALDSVTEKMIQDSLDQLMKDHTTIVIAHRLSTLAQMDRILVFDQGVIIEQGSHESLLNKNGAYAKMWQMQSGGFLPEDGNT</sequence>
<gene>
    <name evidence="10" type="ORF">MKS91_01755</name>
</gene>
<keyword evidence="2 7" id="KW-0812">Transmembrane</keyword>
<dbReference type="GO" id="GO:0005524">
    <property type="term" value="F:ATP binding"/>
    <property type="evidence" value="ECO:0007669"/>
    <property type="project" value="UniProtKB-KW"/>
</dbReference>
<dbReference type="Proteomes" id="UP001320768">
    <property type="component" value="Unassembled WGS sequence"/>
</dbReference>
<dbReference type="InterPro" id="IPR027417">
    <property type="entry name" value="P-loop_NTPase"/>
</dbReference>
<feature type="transmembrane region" description="Helical" evidence="7">
    <location>
        <begin position="20"/>
        <end position="41"/>
    </location>
</feature>
<dbReference type="InterPro" id="IPR011527">
    <property type="entry name" value="ABC1_TM_dom"/>
</dbReference>
<dbReference type="PANTHER" id="PTHR43394">
    <property type="entry name" value="ATP-DEPENDENT PERMEASE MDL1, MITOCHONDRIAL"/>
    <property type="match status" value="1"/>
</dbReference>
<evidence type="ECO:0000256" key="5">
    <source>
        <dbReference type="ARBA" id="ARBA00022989"/>
    </source>
</evidence>
<dbReference type="InterPro" id="IPR017871">
    <property type="entry name" value="ABC_transporter-like_CS"/>
</dbReference>
<proteinExistence type="predicted"/>
<feature type="domain" description="ABC transmembrane type-1" evidence="9">
    <location>
        <begin position="21"/>
        <end position="307"/>
    </location>
</feature>
<dbReference type="InterPro" id="IPR003439">
    <property type="entry name" value="ABC_transporter-like_ATP-bd"/>
</dbReference>
<protein>
    <submittedName>
        <fullName evidence="10">ABC transporter ATP-binding protein/permease</fullName>
    </submittedName>
</protein>
<feature type="transmembrane region" description="Helical" evidence="7">
    <location>
        <begin position="274"/>
        <end position="296"/>
    </location>
</feature>
<evidence type="ECO:0000259" key="8">
    <source>
        <dbReference type="PROSITE" id="PS50893"/>
    </source>
</evidence>
<feature type="transmembrane region" description="Helical" evidence="7">
    <location>
        <begin position="61"/>
        <end position="80"/>
    </location>
</feature>
<dbReference type="PROSITE" id="PS00211">
    <property type="entry name" value="ABC_TRANSPORTER_1"/>
    <property type="match status" value="1"/>
</dbReference>
<evidence type="ECO:0000313" key="10">
    <source>
        <dbReference type="EMBL" id="MCP8352016.1"/>
    </source>
</evidence>
<dbReference type="Pfam" id="PF00005">
    <property type="entry name" value="ABC_tran"/>
    <property type="match status" value="1"/>
</dbReference>
<evidence type="ECO:0000256" key="7">
    <source>
        <dbReference type="SAM" id="Phobius"/>
    </source>
</evidence>
<evidence type="ECO:0000259" key="9">
    <source>
        <dbReference type="PROSITE" id="PS50929"/>
    </source>
</evidence>
<keyword evidence="6 7" id="KW-0472">Membrane</keyword>
<dbReference type="PROSITE" id="PS50893">
    <property type="entry name" value="ABC_TRANSPORTER_2"/>
    <property type="match status" value="1"/>
</dbReference>
<dbReference type="SMART" id="SM00382">
    <property type="entry name" value="AAA"/>
    <property type="match status" value="1"/>
</dbReference>
<dbReference type="CDD" id="cd07346">
    <property type="entry name" value="ABC_6TM_exporters"/>
    <property type="match status" value="1"/>
</dbReference>
<evidence type="ECO:0000256" key="3">
    <source>
        <dbReference type="ARBA" id="ARBA00022741"/>
    </source>
</evidence>
<evidence type="ECO:0000256" key="6">
    <source>
        <dbReference type="ARBA" id="ARBA00023136"/>
    </source>
</evidence>
<dbReference type="Pfam" id="PF00664">
    <property type="entry name" value="ABC_membrane"/>
    <property type="match status" value="1"/>
</dbReference>
<dbReference type="InterPro" id="IPR039421">
    <property type="entry name" value="Type_1_exporter"/>
</dbReference>
<feature type="transmembrane region" description="Helical" evidence="7">
    <location>
        <begin position="250"/>
        <end position="268"/>
    </location>
</feature>
<keyword evidence="4 10" id="KW-0067">ATP-binding</keyword>
<dbReference type="EMBL" id="JAKUDN010000001">
    <property type="protein sequence ID" value="MCP8352016.1"/>
    <property type="molecule type" value="Genomic_DNA"/>
</dbReference>
<dbReference type="InterPro" id="IPR036640">
    <property type="entry name" value="ABC1_TM_sf"/>
</dbReference>